<feature type="compositionally biased region" description="Polar residues" evidence="5">
    <location>
        <begin position="93"/>
        <end position="105"/>
    </location>
</feature>
<dbReference type="SUPFAM" id="SSF57701">
    <property type="entry name" value="Zn2/Cys6 DNA-binding domain"/>
    <property type="match status" value="2"/>
</dbReference>
<keyword evidence="2" id="KW-0238">DNA-binding</keyword>
<evidence type="ECO:0000256" key="3">
    <source>
        <dbReference type="ARBA" id="ARBA00023163"/>
    </source>
</evidence>
<dbReference type="Proteomes" id="UP000824998">
    <property type="component" value="Unassembled WGS sequence"/>
</dbReference>
<dbReference type="InterPro" id="IPR001138">
    <property type="entry name" value="Zn2Cys6_DnaBD"/>
</dbReference>
<dbReference type="GO" id="GO:0000981">
    <property type="term" value="F:DNA-binding transcription factor activity, RNA polymerase II-specific"/>
    <property type="evidence" value="ECO:0007669"/>
    <property type="project" value="InterPro"/>
</dbReference>
<dbReference type="GO" id="GO:0008270">
    <property type="term" value="F:zinc ion binding"/>
    <property type="evidence" value="ECO:0007669"/>
    <property type="project" value="InterPro"/>
</dbReference>
<dbReference type="CDD" id="cd00067">
    <property type="entry name" value="GAL4"/>
    <property type="match status" value="2"/>
</dbReference>
<dbReference type="InterPro" id="IPR036864">
    <property type="entry name" value="Zn2-C6_fun-type_DNA-bd_sf"/>
</dbReference>
<keyword evidence="4" id="KW-0539">Nucleus</keyword>
<dbReference type="InterPro" id="IPR050675">
    <property type="entry name" value="OAF3"/>
</dbReference>
<feature type="domain" description="Zn(2)-C6 fungal-type" evidence="6">
    <location>
        <begin position="144"/>
        <end position="174"/>
    </location>
</feature>
<feature type="compositionally biased region" description="Basic and acidic residues" evidence="5">
    <location>
        <begin position="181"/>
        <end position="192"/>
    </location>
</feature>
<dbReference type="EMBL" id="MU251370">
    <property type="protein sequence ID" value="KAG9238415.1"/>
    <property type="molecule type" value="Genomic_DNA"/>
</dbReference>
<reference evidence="7" key="1">
    <citation type="journal article" date="2021" name="IMA Fungus">
        <title>Genomic characterization of three marine fungi, including Emericellopsis atlantica sp. nov. with signatures of a generalist lifestyle and marine biomass degradation.</title>
        <authorList>
            <person name="Hagestad O.C."/>
            <person name="Hou L."/>
            <person name="Andersen J.H."/>
            <person name="Hansen E.H."/>
            <person name="Altermark B."/>
            <person name="Li C."/>
            <person name="Kuhnert E."/>
            <person name="Cox R.J."/>
            <person name="Crous P.W."/>
            <person name="Spatafora J.W."/>
            <person name="Lail K."/>
            <person name="Amirebrahimi M."/>
            <person name="Lipzen A."/>
            <person name="Pangilinan J."/>
            <person name="Andreopoulos W."/>
            <person name="Hayes R.D."/>
            <person name="Ng V."/>
            <person name="Grigoriev I.V."/>
            <person name="Jackson S.A."/>
            <person name="Sutton T.D.S."/>
            <person name="Dobson A.D.W."/>
            <person name="Rama T."/>
        </authorList>
    </citation>
    <scope>NUCLEOTIDE SEQUENCE</scope>
    <source>
        <strain evidence="7">TRa018bII</strain>
    </source>
</reference>
<accession>A0A9P7YSH3</accession>
<dbReference type="Gene3D" id="4.10.240.10">
    <property type="entry name" value="Zn(2)-C6 fungal-type DNA-binding domain"/>
    <property type="match status" value="2"/>
</dbReference>
<protein>
    <recommendedName>
        <fullName evidence="6">Zn(2)-C6 fungal-type domain-containing protein</fullName>
    </recommendedName>
</protein>
<evidence type="ECO:0000259" key="6">
    <source>
        <dbReference type="PROSITE" id="PS50048"/>
    </source>
</evidence>
<feature type="compositionally biased region" description="Low complexity" evidence="5">
    <location>
        <begin position="113"/>
        <end position="126"/>
    </location>
</feature>
<dbReference type="SMART" id="SM00066">
    <property type="entry name" value="GAL4"/>
    <property type="match status" value="2"/>
</dbReference>
<keyword evidence="3" id="KW-0804">Transcription</keyword>
<evidence type="ECO:0000313" key="8">
    <source>
        <dbReference type="Proteomes" id="UP000824998"/>
    </source>
</evidence>
<evidence type="ECO:0000313" key="7">
    <source>
        <dbReference type="EMBL" id="KAG9238415.1"/>
    </source>
</evidence>
<feature type="region of interest" description="Disordered" evidence="5">
    <location>
        <begin position="45"/>
        <end position="65"/>
    </location>
</feature>
<dbReference type="GO" id="GO:0003677">
    <property type="term" value="F:DNA binding"/>
    <property type="evidence" value="ECO:0007669"/>
    <property type="project" value="UniProtKB-KW"/>
</dbReference>
<proteinExistence type="predicted"/>
<evidence type="ECO:0000256" key="4">
    <source>
        <dbReference type="ARBA" id="ARBA00023242"/>
    </source>
</evidence>
<feature type="domain" description="Zn(2)-C6 fungal-type" evidence="6">
    <location>
        <begin position="7"/>
        <end position="37"/>
    </location>
</feature>
<feature type="region of interest" description="Disordered" evidence="5">
    <location>
        <begin position="79"/>
        <end position="135"/>
    </location>
</feature>
<evidence type="ECO:0000256" key="2">
    <source>
        <dbReference type="ARBA" id="ARBA00023125"/>
    </source>
</evidence>
<evidence type="ECO:0000256" key="5">
    <source>
        <dbReference type="SAM" id="MobiDB-lite"/>
    </source>
</evidence>
<dbReference type="PANTHER" id="PTHR31069:SF31">
    <property type="entry name" value="MONODICTYPHENONE CLUSTER TRANSCRIPTION FACTOR-RELATED"/>
    <property type="match status" value="1"/>
</dbReference>
<dbReference type="PANTHER" id="PTHR31069">
    <property type="entry name" value="OLEATE-ACTIVATED TRANSCRIPTION FACTOR 1-RELATED"/>
    <property type="match status" value="1"/>
</dbReference>
<feature type="compositionally biased region" description="Basic residues" evidence="5">
    <location>
        <begin position="45"/>
        <end position="54"/>
    </location>
</feature>
<organism evidence="7 8">
    <name type="scientific">Amylocarpus encephaloides</name>
    <dbReference type="NCBI Taxonomy" id="45428"/>
    <lineage>
        <taxon>Eukaryota</taxon>
        <taxon>Fungi</taxon>
        <taxon>Dikarya</taxon>
        <taxon>Ascomycota</taxon>
        <taxon>Pezizomycotina</taxon>
        <taxon>Leotiomycetes</taxon>
        <taxon>Helotiales</taxon>
        <taxon>Helotiales incertae sedis</taxon>
        <taxon>Amylocarpus</taxon>
    </lineage>
</organism>
<dbReference type="OrthoDB" id="4356994at2759"/>
<comment type="caution">
    <text evidence="7">The sequence shown here is derived from an EMBL/GenBank/DDBJ whole genome shotgun (WGS) entry which is preliminary data.</text>
</comment>
<feature type="region of interest" description="Disordered" evidence="5">
    <location>
        <begin position="180"/>
        <end position="210"/>
    </location>
</feature>
<sequence>MDTESQACDQCYRTKQTCSKSLPRCKRCLDAANPCTYSFGKFMGKPKRSNKIRRQSSNNDLGEMSSGGKFFGLLNLKNEVPEPQRSPPVTDIGSPTQSVWTSSSWDLLPEGLSSENSSTSNPTSPTRVRTQSTTGGNRLMVTPACDQCYRFKVKCSRDPDCCRRCANNRSVCTYSAAAVKPDQKTKTGEENRKKKARISPDDDPSVISMDLRGTSVDSRCYSFTDSPTSQHAELHSEEMNNFYGFEVPSIESSYGFAPQIHESVPPTPGTWAPNPTTLYELDPIGLAPSNEKYPINWPSPDLLHSPYFAQQIALQKFPQPSTPSMGQLPTPTSPAFPHDAMTATCECFSTALSILNGIHSCLQQQSRLETRSQIAQSQRHILQTSTHALEVCEQSTHCNRPHTSVISMLYAVILQQVCSCYDILSSIHLARSGEFPEHGEEQWKSWTMIRNEKLRALACCREMEGRLRNMNFGIEDGDASEAMGRNSVLGLLGSVKGRLGDRICG</sequence>
<name>A0A9P7YSH3_9HELO</name>
<keyword evidence="1" id="KW-0805">Transcription regulation</keyword>
<dbReference type="AlphaFoldDB" id="A0A9P7YSH3"/>
<gene>
    <name evidence="7" type="ORF">BJ875DRAFT_451126</name>
</gene>
<dbReference type="PROSITE" id="PS50048">
    <property type="entry name" value="ZN2_CY6_FUNGAL_2"/>
    <property type="match status" value="2"/>
</dbReference>
<evidence type="ECO:0000256" key="1">
    <source>
        <dbReference type="ARBA" id="ARBA00023015"/>
    </source>
</evidence>
<keyword evidence="8" id="KW-1185">Reference proteome</keyword>